<evidence type="ECO:0000313" key="2">
    <source>
        <dbReference type="Proteomes" id="UP000248021"/>
    </source>
</evidence>
<keyword evidence="2" id="KW-1185">Reference proteome</keyword>
<sequence length="309" mass="34855">MNERSQEDWLGHDEKYALIGLSVNLEDGVPRGAMMPNLSFLTDANFQVPPLWQEWLGSVRCEEISGCNLFLLSTMKSKKAAVLDAENQILQSRVWSFYVGLLMTCLFSPAHKPNLLTGAREGGEIGIFEHSELDFPPPGMIVPYPSISGASLKAAAQLGEHLVAFNATDVPGGRWRLNRIRHLFVETKAQRELLDRIHQFTRCIDGLIVTQPGYGSKQFKSRTELFVGSRHHVLMGEIYDVRSKVEHLREHLYLEEFDREARLVNRRGNLPPYRRRMLTPVWSIDPTAAERWCGAAAVGSTVDAVRRGS</sequence>
<dbReference type="EMBL" id="QJJK01000001">
    <property type="protein sequence ID" value="PXW64277.1"/>
    <property type="molecule type" value="Genomic_DNA"/>
</dbReference>
<protein>
    <submittedName>
        <fullName evidence="1">Uncharacterized protein</fullName>
    </submittedName>
</protein>
<reference evidence="1 2" key="1">
    <citation type="submission" date="2018-05" db="EMBL/GenBank/DDBJ databases">
        <title>Genomic Encyclopedia of Type Strains, Phase IV (KMG-IV): sequencing the most valuable type-strain genomes for metagenomic binning, comparative biology and taxonomic classification.</title>
        <authorList>
            <person name="Goeker M."/>
        </authorList>
    </citation>
    <scope>NUCLEOTIDE SEQUENCE [LARGE SCALE GENOMIC DNA]</scope>
    <source>
        <strain evidence="1 2">DSM 6462</strain>
    </source>
</reference>
<evidence type="ECO:0000313" key="1">
    <source>
        <dbReference type="EMBL" id="PXW64277.1"/>
    </source>
</evidence>
<comment type="caution">
    <text evidence="1">The sequence shown here is derived from an EMBL/GenBank/DDBJ whole genome shotgun (WGS) entry which is preliminary data.</text>
</comment>
<accession>A0A2V3UHE0</accession>
<dbReference type="AlphaFoldDB" id="A0A2V3UHE0"/>
<gene>
    <name evidence="1" type="ORF">C7450_10132</name>
</gene>
<proteinExistence type="predicted"/>
<organism evidence="1 2">
    <name type="scientific">Chelatococcus asaccharovorans</name>
    <dbReference type="NCBI Taxonomy" id="28210"/>
    <lineage>
        <taxon>Bacteria</taxon>
        <taxon>Pseudomonadati</taxon>
        <taxon>Pseudomonadota</taxon>
        <taxon>Alphaproteobacteria</taxon>
        <taxon>Hyphomicrobiales</taxon>
        <taxon>Chelatococcaceae</taxon>
        <taxon>Chelatococcus</taxon>
    </lineage>
</organism>
<dbReference type="Proteomes" id="UP000248021">
    <property type="component" value="Unassembled WGS sequence"/>
</dbReference>
<dbReference type="RefSeq" id="WP_110372389.1">
    <property type="nucleotide sequence ID" value="NZ_JAHBRY010000001.1"/>
</dbReference>
<dbReference type="OrthoDB" id="330335at2"/>
<name>A0A2V3UHE0_9HYPH</name>